<evidence type="ECO:0000256" key="1">
    <source>
        <dbReference type="SAM" id="Phobius"/>
    </source>
</evidence>
<accession>A0A8X8IFZ2</accession>
<keyword evidence="1" id="KW-0812">Transmembrane</keyword>
<dbReference type="AlphaFoldDB" id="A0A8X8IFZ2"/>
<feature type="transmembrane region" description="Helical" evidence="1">
    <location>
        <begin position="121"/>
        <end position="144"/>
    </location>
</feature>
<gene>
    <name evidence="2" type="ORF">SAMN05444410_106173</name>
</gene>
<dbReference type="Proteomes" id="UP000198711">
    <property type="component" value="Unassembled WGS sequence"/>
</dbReference>
<evidence type="ECO:0000313" key="2">
    <source>
        <dbReference type="EMBL" id="SDW86643.1"/>
    </source>
</evidence>
<keyword evidence="1" id="KW-1133">Transmembrane helix</keyword>
<dbReference type="EMBL" id="FNNO01000006">
    <property type="protein sequence ID" value="SDW86643.1"/>
    <property type="molecule type" value="Genomic_DNA"/>
</dbReference>
<sequence length="154" mass="18215">MLFRYWLLFTGILAIMTIAARIMYRVMRYGMHKLVPEALPAYLDERGVMQVYLLLIEWFILVLLNRMRRFIITSAFTGLPMPLRNRVHWLAVYATAIWLLAMGHLSGTLWGEYGVFRWDAISHLLMITTGMGVMMGIVLPFCNLRYWDYIFRKK</sequence>
<feature type="transmembrane region" description="Helical" evidence="1">
    <location>
        <begin position="87"/>
        <end position="109"/>
    </location>
</feature>
<protein>
    <submittedName>
        <fullName evidence="2">Uncharacterized protein</fullName>
    </submittedName>
</protein>
<proteinExistence type="predicted"/>
<feature type="transmembrane region" description="Helical" evidence="1">
    <location>
        <begin position="47"/>
        <end position="66"/>
    </location>
</feature>
<reference evidence="2 3" key="1">
    <citation type="submission" date="2016-10" db="EMBL/GenBank/DDBJ databases">
        <authorList>
            <person name="Varghese N."/>
            <person name="Submissions S."/>
        </authorList>
    </citation>
    <scope>NUCLEOTIDE SEQUENCE [LARGE SCALE GENOMIC DNA]</scope>
    <source>
        <strain evidence="2 3">DSM 25353</strain>
    </source>
</reference>
<feature type="transmembrane region" description="Helical" evidence="1">
    <location>
        <begin position="7"/>
        <end position="27"/>
    </location>
</feature>
<keyword evidence="1" id="KW-0472">Membrane</keyword>
<dbReference type="RefSeq" id="WP_092723633.1">
    <property type="nucleotide sequence ID" value="NZ_FNNO01000006.1"/>
</dbReference>
<keyword evidence="3" id="KW-1185">Reference proteome</keyword>
<organism evidence="2 3">
    <name type="scientific">Hydrobacter penzbergensis</name>
    <dbReference type="NCBI Taxonomy" id="1235997"/>
    <lineage>
        <taxon>Bacteria</taxon>
        <taxon>Pseudomonadati</taxon>
        <taxon>Bacteroidota</taxon>
        <taxon>Chitinophagia</taxon>
        <taxon>Chitinophagales</taxon>
        <taxon>Chitinophagaceae</taxon>
        <taxon>Hydrobacter</taxon>
    </lineage>
</organism>
<name>A0A8X8IFZ2_9BACT</name>
<comment type="caution">
    <text evidence="2">The sequence shown here is derived from an EMBL/GenBank/DDBJ whole genome shotgun (WGS) entry which is preliminary data.</text>
</comment>
<evidence type="ECO:0000313" key="3">
    <source>
        <dbReference type="Proteomes" id="UP000198711"/>
    </source>
</evidence>